<dbReference type="GeneID" id="35803021"/>
<protein>
    <submittedName>
        <fullName evidence="1">Uncharacterized protein</fullName>
    </submittedName>
</protein>
<reference evidence="1 2" key="1">
    <citation type="submission" date="2017-09" db="EMBL/GenBank/DDBJ databases">
        <title>Evaluation of Pacific Biosciences Sequencing Technology to Finishing C. thermocellum Genome Sequences.</title>
        <authorList>
            <person name="Brown S."/>
        </authorList>
    </citation>
    <scope>NUCLEOTIDE SEQUENCE [LARGE SCALE GENOMIC DNA]</scope>
    <source>
        <strain evidence="1 2">AD2</strain>
    </source>
</reference>
<dbReference type="RefSeq" id="WP_003512342.1">
    <property type="nucleotide sequence ID" value="NZ_CP013828.1"/>
</dbReference>
<proteinExistence type="predicted"/>
<dbReference type="AlphaFoldDB" id="A0AB36THG8"/>
<dbReference type="EMBL" id="PDBW01000001">
    <property type="protein sequence ID" value="PFH03288.1"/>
    <property type="molecule type" value="Genomic_DNA"/>
</dbReference>
<accession>A0AB36THG8</accession>
<dbReference type="Proteomes" id="UP000223596">
    <property type="component" value="Unassembled WGS sequence"/>
</dbReference>
<evidence type="ECO:0000313" key="1">
    <source>
        <dbReference type="EMBL" id="PFH03288.1"/>
    </source>
</evidence>
<sequence>MKLNGYELICPICKGKKFEKRNSLLNTRGMTFLNLDWLNEGAINYICDTCGYILWFIDDGREYVEEYDEKEKIGIKGLHIDYETSKADEDECPVCFSKRDVNDKECSNCGYKFE</sequence>
<name>A0AB36THG8_ACETH</name>
<organism evidence="1 2">
    <name type="scientific">Acetivibrio thermocellus AD2</name>
    <dbReference type="NCBI Taxonomy" id="1138384"/>
    <lineage>
        <taxon>Bacteria</taxon>
        <taxon>Bacillati</taxon>
        <taxon>Bacillota</taxon>
        <taxon>Clostridia</taxon>
        <taxon>Eubacteriales</taxon>
        <taxon>Oscillospiraceae</taxon>
        <taxon>Acetivibrio</taxon>
    </lineage>
</organism>
<comment type="caution">
    <text evidence="1">The sequence shown here is derived from an EMBL/GenBank/DDBJ whole genome shotgun (WGS) entry which is preliminary data.</text>
</comment>
<evidence type="ECO:0000313" key="2">
    <source>
        <dbReference type="Proteomes" id="UP000223596"/>
    </source>
</evidence>
<gene>
    <name evidence="1" type="ORF">M972_112091</name>
</gene>